<keyword evidence="4" id="KW-1185">Reference proteome</keyword>
<gene>
    <name evidence="3" type="ORF">JXQ802_LOCUS36788</name>
    <name evidence="2" type="ORF">PYM288_LOCUS19021</name>
</gene>
<evidence type="ECO:0000256" key="1">
    <source>
        <dbReference type="SAM" id="MobiDB-lite"/>
    </source>
</evidence>
<evidence type="ECO:0000313" key="2">
    <source>
        <dbReference type="EMBL" id="CAF1087899.1"/>
    </source>
</evidence>
<dbReference type="AlphaFoldDB" id="A0A815NJF3"/>
<name>A0A815NJF3_9BILA</name>
<protein>
    <submittedName>
        <fullName evidence="3">Uncharacterized protein</fullName>
    </submittedName>
</protein>
<accession>A0A815NJF3</accession>
<sequence>MHTVTSLDENKYFHRQGNMTLHSNENDQLSPRIHSIMDQSYEYSQLSNHDNTQSFNVDEEYQYSETYPTTDFNLQTISNNYNEDYNYHHINTNDNIQNWEQLLDKPSQIDHSYQDISQLDLITNKNINLDIQKNDDIYQYNKNLSFEEINSDMDYETIIRTKHLYNDPNPQIIRKPSMITPVVYNQKVIVRFLQPPPVQQGPIIIREIRPPQPPPLSPIIIRQKAQPPRSPSPIILREKPPPKPDSTTPQVVIKTLSPLPPPPRPVILEKIPPLPPKPRDVIIERWIPYENIQKRKVIVQRAEEPKPYPPPKNIIIVYEPVQTRIIRNVERLGIKPEDPHNYLTTYRDSLLQTEQLLERIKQLGITEDLSPPQHIFTNEQQQQASLDIDEQNYNYNTSLQQQQQQHQIYNEINDNYVPPYENLVNGSLSKINYDEKTERQIDHNNPFYLTSRNDLSTHFTQYGLTTESIPF</sequence>
<feature type="region of interest" description="Disordered" evidence="1">
    <location>
        <begin position="225"/>
        <end position="248"/>
    </location>
</feature>
<dbReference type="Proteomes" id="UP000663870">
    <property type="component" value="Unassembled WGS sequence"/>
</dbReference>
<dbReference type="Proteomes" id="UP000663854">
    <property type="component" value="Unassembled WGS sequence"/>
</dbReference>
<proteinExistence type="predicted"/>
<comment type="caution">
    <text evidence="3">The sequence shown here is derived from an EMBL/GenBank/DDBJ whole genome shotgun (WGS) entry which is preliminary data.</text>
</comment>
<evidence type="ECO:0000313" key="3">
    <source>
        <dbReference type="EMBL" id="CAF1437314.1"/>
    </source>
</evidence>
<dbReference type="EMBL" id="CAJNOH010000611">
    <property type="protein sequence ID" value="CAF1087899.1"/>
    <property type="molecule type" value="Genomic_DNA"/>
</dbReference>
<dbReference type="EMBL" id="CAJNOL010001916">
    <property type="protein sequence ID" value="CAF1437314.1"/>
    <property type="molecule type" value="Genomic_DNA"/>
</dbReference>
<reference evidence="3" key="1">
    <citation type="submission" date="2021-02" db="EMBL/GenBank/DDBJ databases">
        <authorList>
            <person name="Nowell W R."/>
        </authorList>
    </citation>
    <scope>NUCLEOTIDE SEQUENCE</scope>
</reference>
<organism evidence="3 4">
    <name type="scientific">Rotaria sordida</name>
    <dbReference type="NCBI Taxonomy" id="392033"/>
    <lineage>
        <taxon>Eukaryota</taxon>
        <taxon>Metazoa</taxon>
        <taxon>Spiralia</taxon>
        <taxon>Gnathifera</taxon>
        <taxon>Rotifera</taxon>
        <taxon>Eurotatoria</taxon>
        <taxon>Bdelloidea</taxon>
        <taxon>Philodinida</taxon>
        <taxon>Philodinidae</taxon>
        <taxon>Rotaria</taxon>
    </lineage>
</organism>
<evidence type="ECO:0000313" key="4">
    <source>
        <dbReference type="Proteomes" id="UP000663870"/>
    </source>
</evidence>